<organism evidence="2 3">
    <name type="scientific">Melanomma pulvis-pyrius CBS 109.77</name>
    <dbReference type="NCBI Taxonomy" id="1314802"/>
    <lineage>
        <taxon>Eukaryota</taxon>
        <taxon>Fungi</taxon>
        <taxon>Dikarya</taxon>
        <taxon>Ascomycota</taxon>
        <taxon>Pezizomycotina</taxon>
        <taxon>Dothideomycetes</taxon>
        <taxon>Pleosporomycetidae</taxon>
        <taxon>Pleosporales</taxon>
        <taxon>Melanommataceae</taxon>
        <taxon>Melanomma</taxon>
    </lineage>
</organism>
<feature type="region of interest" description="Disordered" evidence="1">
    <location>
        <begin position="1"/>
        <end position="28"/>
    </location>
</feature>
<reference evidence="2" key="1">
    <citation type="journal article" date="2020" name="Stud. Mycol.">
        <title>101 Dothideomycetes genomes: a test case for predicting lifestyles and emergence of pathogens.</title>
        <authorList>
            <person name="Haridas S."/>
            <person name="Albert R."/>
            <person name="Binder M."/>
            <person name="Bloem J."/>
            <person name="Labutti K."/>
            <person name="Salamov A."/>
            <person name="Andreopoulos B."/>
            <person name="Baker S."/>
            <person name="Barry K."/>
            <person name="Bills G."/>
            <person name="Bluhm B."/>
            <person name="Cannon C."/>
            <person name="Castanera R."/>
            <person name="Culley D."/>
            <person name="Daum C."/>
            <person name="Ezra D."/>
            <person name="Gonzalez J."/>
            <person name="Henrissat B."/>
            <person name="Kuo A."/>
            <person name="Liang C."/>
            <person name="Lipzen A."/>
            <person name="Lutzoni F."/>
            <person name="Magnuson J."/>
            <person name="Mondo S."/>
            <person name="Nolan M."/>
            <person name="Ohm R."/>
            <person name="Pangilinan J."/>
            <person name="Park H.-J."/>
            <person name="Ramirez L."/>
            <person name="Alfaro M."/>
            <person name="Sun H."/>
            <person name="Tritt A."/>
            <person name="Yoshinaga Y."/>
            <person name="Zwiers L.-H."/>
            <person name="Turgeon B."/>
            <person name="Goodwin S."/>
            <person name="Spatafora J."/>
            <person name="Crous P."/>
            <person name="Grigoriev I."/>
        </authorList>
    </citation>
    <scope>NUCLEOTIDE SEQUENCE</scope>
    <source>
        <strain evidence="2">CBS 109.77</strain>
    </source>
</reference>
<proteinExistence type="predicted"/>
<evidence type="ECO:0000256" key="1">
    <source>
        <dbReference type="SAM" id="MobiDB-lite"/>
    </source>
</evidence>
<dbReference type="AlphaFoldDB" id="A0A6A6XST2"/>
<feature type="compositionally biased region" description="Basic and acidic residues" evidence="1">
    <location>
        <begin position="204"/>
        <end position="226"/>
    </location>
</feature>
<name>A0A6A6XST2_9PLEO</name>
<feature type="compositionally biased region" description="Basic and acidic residues" evidence="1">
    <location>
        <begin position="141"/>
        <end position="168"/>
    </location>
</feature>
<dbReference type="EMBL" id="MU001762">
    <property type="protein sequence ID" value="KAF2799532.1"/>
    <property type="molecule type" value="Genomic_DNA"/>
</dbReference>
<dbReference type="Proteomes" id="UP000799757">
    <property type="component" value="Unassembled WGS sequence"/>
</dbReference>
<sequence length="226" mass="23324">MPSNEEKEIAKAQELPDEERLKQAAVSAQKALDAQSTAQSLKEAASSITDPKKREKILRDAYQKETEAHGNSKKARILQSGAFQGATGGAGIGGAVGMGVGTVVGTVVGAVTAIPTTGLGALAGAGVGAIHGPFIKLPKFGGKDDGKKDGKGEKSDKGMKEVKEGDKIEEGEEVVPDPTALRQAADAVAEERAKQSQQGGGPEKGMEKKKPRKIEIRSGKVAEKSG</sequence>
<gene>
    <name evidence="2" type="ORF">K505DRAFT_321035</name>
</gene>
<protein>
    <recommendedName>
        <fullName evidence="4">Glycine zipper domain-containing protein</fullName>
    </recommendedName>
</protein>
<evidence type="ECO:0008006" key="4">
    <source>
        <dbReference type="Google" id="ProtNLM"/>
    </source>
</evidence>
<feature type="region of interest" description="Disordered" evidence="1">
    <location>
        <begin position="138"/>
        <end position="226"/>
    </location>
</feature>
<dbReference type="OrthoDB" id="4158987at2759"/>
<keyword evidence="3" id="KW-1185">Reference proteome</keyword>
<feature type="compositionally biased region" description="Basic and acidic residues" evidence="1">
    <location>
        <begin position="1"/>
        <end position="11"/>
    </location>
</feature>
<accession>A0A6A6XST2</accession>
<evidence type="ECO:0000313" key="3">
    <source>
        <dbReference type="Proteomes" id="UP000799757"/>
    </source>
</evidence>
<evidence type="ECO:0000313" key="2">
    <source>
        <dbReference type="EMBL" id="KAF2799532.1"/>
    </source>
</evidence>